<evidence type="ECO:0000313" key="1">
    <source>
        <dbReference type="Proteomes" id="UP000694865"/>
    </source>
</evidence>
<proteinExistence type="predicted"/>
<accession>A0ABM0GZ46</accession>
<organism evidence="1 2">
    <name type="scientific">Saccoglossus kowalevskii</name>
    <name type="common">Acorn worm</name>
    <dbReference type="NCBI Taxonomy" id="10224"/>
    <lineage>
        <taxon>Eukaryota</taxon>
        <taxon>Metazoa</taxon>
        <taxon>Hemichordata</taxon>
        <taxon>Enteropneusta</taxon>
        <taxon>Harrimaniidae</taxon>
        <taxon>Saccoglossus</taxon>
    </lineage>
</organism>
<protein>
    <submittedName>
        <fullName evidence="2">NADH dehydrogenase [ubiquinone] 1 alpha subcomplex subunit 9, mitochondrial-like</fullName>
    </submittedName>
</protein>
<evidence type="ECO:0000313" key="2">
    <source>
        <dbReference type="RefSeq" id="XP_002740593.1"/>
    </source>
</evidence>
<name>A0ABM0GZ46_SACKO</name>
<dbReference type="Proteomes" id="UP000694865">
    <property type="component" value="Unplaced"/>
</dbReference>
<gene>
    <name evidence="2" type="primary">LOC100366938</name>
</gene>
<keyword evidence="1" id="KW-1185">Reference proteome</keyword>
<dbReference type="GeneID" id="100366938"/>
<dbReference type="RefSeq" id="XP_002740593.1">
    <property type="nucleotide sequence ID" value="XM_002740547.2"/>
</dbReference>
<sequence>MIAMGFEMSFFEPWISRDKLERFHTTEEVTPGMPGLEDLGVTPTSLEAAAIFGLRRHRAAKHFEEAVEEAEPAKPII</sequence>
<reference evidence="2" key="1">
    <citation type="submission" date="2025-08" db="UniProtKB">
        <authorList>
            <consortium name="RefSeq"/>
        </authorList>
    </citation>
    <scope>IDENTIFICATION</scope>
    <source>
        <tissue evidence="2">Testes</tissue>
    </source>
</reference>